<gene>
    <name evidence="2" type="ORF">ORV05_36185</name>
</gene>
<keyword evidence="3" id="KW-1185">Reference proteome</keyword>
<dbReference type="Pfam" id="PF13349">
    <property type="entry name" value="DUF4097"/>
    <property type="match status" value="1"/>
</dbReference>
<accession>A0ABY7B4Q3</accession>
<dbReference type="Proteomes" id="UP001163203">
    <property type="component" value="Chromosome"/>
</dbReference>
<protein>
    <submittedName>
        <fullName evidence="2">DUF4097 family beta strand repeat-containing protein</fullName>
    </submittedName>
</protein>
<dbReference type="InterPro" id="IPR025164">
    <property type="entry name" value="Toastrack_DUF4097"/>
</dbReference>
<dbReference type="EMBL" id="CP113836">
    <property type="protein sequence ID" value="WAL66217.1"/>
    <property type="molecule type" value="Genomic_DNA"/>
</dbReference>
<evidence type="ECO:0000313" key="2">
    <source>
        <dbReference type="EMBL" id="WAL66217.1"/>
    </source>
</evidence>
<evidence type="ECO:0000313" key="3">
    <source>
        <dbReference type="Proteomes" id="UP001163203"/>
    </source>
</evidence>
<sequence length="222" mass="23168">MPTFNTPQPISAIVDIPAGHVRFLATDQADTTVEIRPADTSKGRDVKMAEQTKVEYGDGTLRIQAPAKNQYFGPSGYLQVTIGLPAGSRIEVKAASVDLQADGRFGDVTVDSEHGSIHVEETASARLTTAAGDISVDHLDGDAQIRTSKGDIRITEAVRGTVVLRTEAGEVEIGAATGVSASLDAGTSHGRIHNSLNNTEGAAAQLTIHATTTVGDIVARGR</sequence>
<name>A0ABY7B4Q3_9PSEU</name>
<evidence type="ECO:0000259" key="1">
    <source>
        <dbReference type="Pfam" id="PF13349"/>
    </source>
</evidence>
<dbReference type="RefSeq" id="WP_268756355.1">
    <property type="nucleotide sequence ID" value="NZ_CP113836.1"/>
</dbReference>
<proteinExistence type="predicted"/>
<reference evidence="2" key="1">
    <citation type="submission" date="2022-11" db="EMBL/GenBank/DDBJ databases">
        <authorList>
            <person name="Mo P."/>
        </authorList>
    </citation>
    <scope>NUCLEOTIDE SEQUENCE</scope>
    <source>
        <strain evidence="2">HUAS 11-8</strain>
    </source>
</reference>
<organism evidence="2 3">
    <name type="scientific">Amycolatopsis cynarae</name>
    <dbReference type="NCBI Taxonomy" id="2995223"/>
    <lineage>
        <taxon>Bacteria</taxon>
        <taxon>Bacillati</taxon>
        <taxon>Actinomycetota</taxon>
        <taxon>Actinomycetes</taxon>
        <taxon>Pseudonocardiales</taxon>
        <taxon>Pseudonocardiaceae</taxon>
        <taxon>Amycolatopsis</taxon>
    </lineage>
</organism>
<feature type="domain" description="DUF4097" evidence="1">
    <location>
        <begin position="27"/>
        <end position="217"/>
    </location>
</feature>